<dbReference type="GO" id="GO:0045719">
    <property type="term" value="P:negative regulation of glycogen biosynthetic process"/>
    <property type="evidence" value="ECO:0007669"/>
    <property type="project" value="TreeGrafter"/>
</dbReference>
<dbReference type="FunFam" id="1.10.510.10:FF:000320">
    <property type="entry name" value="Serine/threonine protein kinase"/>
    <property type="match status" value="1"/>
</dbReference>
<gene>
    <name evidence="14" type="ORF">BDV95DRAFT_484722</name>
</gene>
<keyword evidence="9" id="KW-0067">ATP-binding</keyword>
<feature type="region of interest" description="Disordered" evidence="12">
    <location>
        <begin position="450"/>
        <end position="475"/>
    </location>
</feature>
<feature type="region of interest" description="Disordered" evidence="12">
    <location>
        <begin position="251"/>
        <end position="282"/>
    </location>
</feature>
<dbReference type="SMART" id="SM00220">
    <property type="entry name" value="S_TKc"/>
    <property type="match status" value="1"/>
</dbReference>
<feature type="region of interest" description="Disordered" evidence="12">
    <location>
        <begin position="1"/>
        <end position="23"/>
    </location>
</feature>
<name>A0A7C8MHE1_9PLEO</name>
<feature type="compositionally biased region" description="Low complexity" evidence="12">
    <location>
        <begin position="124"/>
        <end position="140"/>
    </location>
</feature>
<dbReference type="EMBL" id="JAADJZ010000004">
    <property type="protein sequence ID" value="KAF2875463.1"/>
    <property type="molecule type" value="Genomic_DNA"/>
</dbReference>
<evidence type="ECO:0000256" key="12">
    <source>
        <dbReference type="SAM" id="MobiDB-lite"/>
    </source>
</evidence>
<evidence type="ECO:0000256" key="6">
    <source>
        <dbReference type="ARBA" id="ARBA00022679"/>
    </source>
</evidence>
<feature type="region of interest" description="Disordered" evidence="12">
    <location>
        <begin position="491"/>
        <end position="520"/>
    </location>
</feature>
<dbReference type="CDD" id="cd14004">
    <property type="entry name" value="STKc_PASK"/>
    <property type="match status" value="1"/>
</dbReference>
<evidence type="ECO:0000256" key="11">
    <source>
        <dbReference type="ARBA" id="ARBA00048679"/>
    </source>
</evidence>
<dbReference type="InterPro" id="IPR057213">
    <property type="entry name" value="DUF7891"/>
</dbReference>
<evidence type="ECO:0000256" key="4">
    <source>
        <dbReference type="ARBA" id="ARBA00022527"/>
    </source>
</evidence>
<evidence type="ECO:0000259" key="13">
    <source>
        <dbReference type="PROSITE" id="PS50011"/>
    </source>
</evidence>
<dbReference type="AlphaFoldDB" id="A0A7C8MHE1"/>
<dbReference type="GO" id="GO:0005634">
    <property type="term" value="C:nucleus"/>
    <property type="evidence" value="ECO:0007669"/>
    <property type="project" value="TreeGrafter"/>
</dbReference>
<feature type="region of interest" description="Disordered" evidence="12">
    <location>
        <begin position="818"/>
        <end position="854"/>
    </location>
</feature>
<dbReference type="GO" id="GO:0035556">
    <property type="term" value="P:intracellular signal transduction"/>
    <property type="evidence" value="ECO:0007669"/>
    <property type="project" value="TreeGrafter"/>
</dbReference>
<comment type="catalytic activity">
    <reaction evidence="10">
        <text>L-threonyl-[protein] + ATP = O-phospho-L-threonyl-[protein] + ADP + H(+)</text>
        <dbReference type="Rhea" id="RHEA:46608"/>
        <dbReference type="Rhea" id="RHEA-COMP:11060"/>
        <dbReference type="Rhea" id="RHEA-COMP:11605"/>
        <dbReference type="ChEBI" id="CHEBI:15378"/>
        <dbReference type="ChEBI" id="CHEBI:30013"/>
        <dbReference type="ChEBI" id="CHEBI:30616"/>
        <dbReference type="ChEBI" id="CHEBI:61977"/>
        <dbReference type="ChEBI" id="CHEBI:456216"/>
        <dbReference type="EC" id="2.7.11.1"/>
    </reaction>
</comment>
<dbReference type="FunFam" id="3.30.200.20:FF:000314">
    <property type="entry name" value="Serine/threonine protein kinase"/>
    <property type="match status" value="1"/>
</dbReference>
<dbReference type="Pfam" id="PF00069">
    <property type="entry name" value="Pkinase"/>
    <property type="match status" value="1"/>
</dbReference>
<protein>
    <recommendedName>
        <fullName evidence="2">non-specific serine/threonine protein kinase</fullName>
        <ecNumber evidence="2">2.7.11.1</ecNumber>
    </recommendedName>
</protein>
<dbReference type="PANTHER" id="PTHR24346:SF51">
    <property type="entry name" value="PAS DOMAIN-CONTAINING SERINE_THREONINE-PROTEIN KINASE"/>
    <property type="match status" value="1"/>
</dbReference>
<dbReference type="CDD" id="cd00130">
    <property type="entry name" value="PAS"/>
    <property type="match status" value="1"/>
</dbReference>
<dbReference type="GO" id="GO:0005524">
    <property type="term" value="F:ATP binding"/>
    <property type="evidence" value="ECO:0007669"/>
    <property type="project" value="UniProtKB-KW"/>
</dbReference>
<dbReference type="InterPro" id="IPR000719">
    <property type="entry name" value="Prot_kinase_dom"/>
</dbReference>
<dbReference type="GO" id="GO:0005829">
    <property type="term" value="C:cytosol"/>
    <property type="evidence" value="ECO:0007669"/>
    <property type="project" value="TreeGrafter"/>
</dbReference>
<evidence type="ECO:0000256" key="8">
    <source>
        <dbReference type="ARBA" id="ARBA00022777"/>
    </source>
</evidence>
<dbReference type="Proteomes" id="UP000481861">
    <property type="component" value="Unassembled WGS sequence"/>
</dbReference>
<keyword evidence="15" id="KW-1185">Reference proteome</keyword>
<evidence type="ECO:0000256" key="2">
    <source>
        <dbReference type="ARBA" id="ARBA00012513"/>
    </source>
</evidence>
<evidence type="ECO:0000313" key="15">
    <source>
        <dbReference type="Proteomes" id="UP000481861"/>
    </source>
</evidence>
<reference evidence="14 15" key="1">
    <citation type="submission" date="2020-01" db="EMBL/GenBank/DDBJ databases">
        <authorList>
            <consortium name="DOE Joint Genome Institute"/>
            <person name="Haridas S."/>
            <person name="Albert R."/>
            <person name="Binder M."/>
            <person name="Bloem J."/>
            <person name="Labutti K."/>
            <person name="Salamov A."/>
            <person name="Andreopoulos B."/>
            <person name="Baker S.E."/>
            <person name="Barry K."/>
            <person name="Bills G."/>
            <person name="Bluhm B.H."/>
            <person name="Cannon C."/>
            <person name="Castanera R."/>
            <person name="Culley D.E."/>
            <person name="Daum C."/>
            <person name="Ezra D."/>
            <person name="Gonzalez J.B."/>
            <person name="Henrissat B."/>
            <person name="Kuo A."/>
            <person name="Liang C."/>
            <person name="Lipzen A."/>
            <person name="Lutzoni F."/>
            <person name="Magnuson J."/>
            <person name="Mondo S."/>
            <person name="Nolan M."/>
            <person name="Ohm R."/>
            <person name="Pangilinan J."/>
            <person name="Park H.-J.H."/>
            <person name="Ramirez L."/>
            <person name="Alfaro M."/>
            <person name="Sun H."/>
            <person name="Tritt A."/>
            <person name="Yoshinaga Y."/>
            <person name="Zwiers L.-H.L."/>
            <person name="Turgeon B.G."/>
            <person name="Goodwin S.B."/>
            <person name="Spatafora J.W."/>
            <person name="Crous P.W."/>
            <person name="Grigoriev I.V."/>
        </authorList>
    </citation>
    <scope>NUCLEOTIDE SEQUENCE [LARGE SCALE GENOMIC DNA]</scope>
    <source>
        <strain evidence="14 15">CBS 611.86</strain>
    </source>
</reference>
<evidence type="ECO:0000256" key="9">
    <source>
        <dbReference type="ARBA" id="ARBA00022840"/>
    </source>
</evidence>
<feature type="compositionally biased region" description="Basic and acidic residues" evidence="12">
    <location>
        <begin position="491"/>
        <end position="501"/>
    </location>
</feature>
<keyword evidence="4" id="KW-0723">Serine/threonine-protein kinase</keyword>
<comment type="catalytic activity">
    <reaction evidence="11">
        <text>L-seryl-[protein] + ATP = O-phospho-L-seryl-[protein] + ADP + H(+)</text>
        <dbReference type="Rhea" id="RHEA:17989"/>
        <dbReference type="Rhea" id="RHEA-COMP:9863"/>
        <dbReference type="Rhea" id="RHEA-COMP:11604"/>
        <dbReference type="ChEBI" id="CHEBI:15378"/>
        <dbReference type="ChEBI" id="CHEBI:29999"/>
        <dbReference type="ChEBI" id="CHEBI:30616"/>
        <dbReference type="ChEBI" id="CHEBI:83421"/>
        <dbReference type="ChEBI" id="CHEBI:456216"/>
        <dbReference type="EC" id="2.7.11.1"/>
    </reaction>
</comment>
<feature type="domain" description="Protein kinase" evidence="13">
    <location>
        <begin position="901"/>
        <end position="1160"/>
    </location>
</feature>
<keyword evidence="3" id="KW-0963">Cytoplasm</keyword>
<dbReference type="InterPro" id="IPR008271">
    <property type="entry name" value="Ser/Thr_kinase_AS"/>
</dbReference>
<evidence type="ECO:0000256" key="3">
    <source>
        <dbReference type="ARBA" id="ARBA00022490"/>
    </source>
</evidence>
<keyword evidence="8" id="KW-0418">Kinase</keyword>
<proteinExistence type="predicted"/>
<keyword evidence="5" id="KW-0597">Phosphoprotein</keyword>
<dbReference type="InterPro" id="IPR011009">
    <property type="entry name" value="Kinase-like_dom_sf"/>
</dbReference>
<sequence length="1167" mass="127264">MGSVADSTTPPGSPQTENTPTLHPTLRFAFDNNVSLPKNKSTGNLLAHAAGAPLAVNTKRMSFDAGQLDRMARSPIVPEHEHGLGASGLRRIRQQPAPRQPATAGLPATRSTSLNIAPPVSRHPSSSAPTAPGSPGFAFGEDLTRFPSESLHSFSFATQSEDFMHNRQNVIKRSIDFMRDKLGWAATNPRIANAQAKLSGDQEVQSMMELLTRANLIGQDAAGAHGLGSLGPLTGPADVSGENLFEKGFLPTARSESPESLLGSAKPEVVKEEPLSPLAKTDSADEDLVATIISISDLALEGSNQKTTGTSPPPEPRPQRAALKRTLTDVAPLTIQSQLTDALAQPYLLGDQKNQLVSPTSVPTGPPHGLPIAVPHSGGPAPHGHGSRWVPAAQAIFTTESQAPWTITAANDLACLVFGVTRAEVRKLGILEVVREERRKWLEEKLNNPEVGSNVTRDSYSQSQRTSPAPSTTLKVGNGVTAKLLSKPSSREIAKGRRAQTDDGSGSRKNAKSGLNHESKGSRGVLLCGDVVPIQKRNGATGAASLWVKEKRGGLIWVLEEIAEDVVYINVDEVGCVSKGHGAIEEVFGSDRLRRGMDLTRLVPAIPRLQGTNTGALDYGEIDQLRNFTARTSNNISIPVAVEALLDEPIFRVSSFPHIAGVIVLTASDLHIVSSNLSVSAALFGQPQPEGLHISKLIPGFDRILHVMTDEDEIELVDGIVIPEHSFRRARALLAIREGSADAASVFLRPSGLPALHRDGAEIMVDVQMRVVNSEKAPQNDEHVIEEENAPPRSSSSELVYALWITYSRQLHATTHGVGPITPLVSRPGTPPHQPSPGQSTLISPDHLEEHPHLNAPPISLLTQQLHEAAQPRSPSEPQAEHLPPQPDTDDPARRKTISDFLVLEDMGQGAYGQVKLCRYKRQSSKKVVIKYVTKRRILVDTWTRDRRLGTVPLEIHVLDYLRRDGFKHPNIVEMSDFFEDDVNYYIEMVPHGLPGMDLFDYIELRVNMEQKECRKIFVQVAEAVHHLHTKAKVVHRDIKDENVILDGEGNIKLIDFGSAAYIKSGPFDVFVGTIDYAAPEVLAGKAYRGKEQDVWALGILLYTIVYKENPFYSIDEIMDHDLRVPYVTSEESIGLIRLMLDRDVEKRITIGQVLEHPWCRVVETPS</sequence>
<dbReference type="Gene3D" id="3.30.200.20">
    <property type="entry name" value="Phosphorylase Kinase, domain 1"/>
    <property type="match status" value="1"/>
</dbReference>
<dbReference type="Gene3D" id="1.10.510.10">
    <property type="entry name" value="Transferase(Phosphotransferase) domain 1"/>
    <property type="match status" value="1"/>
</dbReference>
<feature type="region of interest" description="Disordered" evidence="12">
    <location>
        <begin position="866"/>
        <end position="894"/>
    </location>
</feature>
<comment type="caution">
    <text evidence="14">The sequence shown here is derived from an EMBL/GenBank/DDBJ whole genome shotgun (WGS) entry which is preliminary data.</text>
</comment>
<keyword evidence="6" id="KW-0808">Transferase</keyword>
<evidence type="ECO:0000313" key="14">
    <source>
        <dbReference type="EMBL" id="KAF2875463.1"/>
    </source>
</evidence>
<dbReference type="EC" id="2.7.11.1" evidence="2"/>
<accession>A0A7C8MHE1</accession>
<feature type="region of interest" description="Disordered" evidence="12">
    <location>
        <begin position="94"/>
        <end position="142"/>
    </location>
</feature>
<dbReference type="OrthoDB" id="10252171at2759"/>
<keyword evidence="7" id="KW-0547">Nucleotide-binding</keyword>
<dbReference type="PROSITE" id="PS50011">
    <property type="entry name" value="PROTEIN_KINASE_DOM"/>
    <property type="match status" value="1"/>
</dbReference>
<dbReference type="InterPro" id="IPR000014">
    <property type="entry name" value="PAS"/>
</dbReference>
<feature type="compositionally biased region" description="Polar residues" evidence="12">
    <location>
        <begin position="1"/>
        <end position="22"/>
    </location>
</feature>
<organism evidence="14 15">
    <name type="scientific">Massariosphaeria phaeospora</name>
    <dbReference type="NCBI Taxonomy" id="100035"/>
    <lineage>
        <taxon>Eukaryota</taxon>
        <taxon>Fungi</taxon>
        <taxon>Dikarya</taxon>
        <taxon>Ascomycota</taxon>
        <taxon>Pezizomycotina</taxon>
        <taxon>Dothideomycetes</taxon>
        <taxon>Pleosporomycetidae</taxon>
        <taxon>Pleosporales</taxon>
        <taxon>Pleosporales incertae sedis</taxon>
        <taxon>Massariosphaeria</taxon>
    </lineage>
</organism>
<evidence type="ECO:0000256" key="1">
    <source>
        <dbReference type="ARBA" id="ARBA00004496"/>
    </source>
</evidence>
<evidence type="ECO:0000256" key="10">
    <source>
        <dbReference type="ARBA" id="ARBA00047899"/>
    </source>
</evidence>
<dbReference type="GO" id="GO:0004674">
    <property type="term" value="F:protein serine/threonine kinase activity"/>
    <property type="evidence" value="ECO:0007669"/>
    <property type="project" value="UniProtKB-KW"/>
</dbReference>
<comment type="subcellular location">
    <subcellularLocation>
        <location evidence="1">Cytoplasm</location>
    </subcellularLocation>
</comment>
<evidence type="ECO:0000256" key="5">
    <source>
        <dbReference type="ARBA" id="ARBA00022553"/>
    </source>
</evidence>
<dbReference type="SUPFAM" id="SSF56112">
    <property type="entry name" value="Protein kinase-like (PK-like)"/>
    <property type="match status" value="1"/>
</dbReference>
<feature type="compositionally biased region" description="Low complexity" evidence="12">
    <location>
        <begin position="94"/>
        <end position="104"/>
    </location>
</feature>
<dbReference type="PANTHER" id="PTHR24346">
    <property type="entry name" value="MAP/MICROTUBULE AFFINITY-REGULATING KINASE"/>
    <property type="match status" value="1"/>
</dbReference>
<dbReference type="Pfam" id="PF25421">
    <property type="entry name" value="DUF7891"/>
    <property type="match status" value="1"/>
</dbReference>
<dbReference type="PROSITE" id="PS00108">
    <property type="entry name" value="PROTEIN_KINASE_ST"/>
    <property type="match status" value="1"/>
</dbReference>
<evidence type="ECO:0000256" key="7">
    <source>
        <dbReference type="ARBA" id="ARBA00022741"/>
    </source>
</evidence>